<dbReference type="EC" id="2.7.1.-" evidence="2"/>
<dbReference type="InterPro" id="IPR011009">
    <property type="entry name" value="Kinase-like_dom_sf"/>
</dbReference>
<name>A0ABT7EX48_9RHOB</name>
<dbReference type="Gene3D" id="3.90.1200.10">
    <property type="match status" value="1"/>
</dbReference>
<comment type="caution">
    <text evidence="2">The sequence shown here is derived from an EMBL/GenBank/DDBJ whole genome shotgun (WGS) entry which is preliminary data.</text>
</comment>
<sequence>MRPGPIRATLPAPQPERILTVQRHIPPPPELIGELRQRGLIVPGPVRMLSGGRSNLVWQVPGPVGALVLKLYDPGAATPLFANDAGREVAALRALQRTGLAPELVAERVDGPLSWVLYRHLPGAGWTAGAGQVARLLGHLHRQPRPDLPAGPRGSAALVRQTRALLALCPEDGGLAGLEPPGRVAEVAPALIHGDPVPGNIVLGPEGAALIDWQCPALGDPAADLAIFLSPAMQLIYRGAPLSPAEEAACLAAYPDRRVVARLNALLPWFHWRMAAYCQLQAGRGQTPYGAGLALERAALQRSLTRNAR</sequence>
<dbReference type="Pfam" id="PF01636">
    <property type="entry name" value="APH"/>
    <property type="match status" value="1"/>
</dbReference>
<dbReference type="GO" id="GO:0016740">
    <property type="term" value="F:transferase activity"/>
    <property type="evidence" value="ECO:0007669"/>
    <property type="project" value="UniProtKB-KW"/>
</dbReference>
<protein>
    <submittedName>
        <fullName evidence="2">Aminoglycoside phosphotransferase family protein</fullName>
        <ecNumber evidence="2">2.7.1.-</ecNumber>
    </submittedName>
</protein>
<dbReference type="EMBL" id="JASNJD010000002">
    <property type="protein sequence ID" value="MDK3016914.1"/>
    <property type="molecule type" value="Genomic_DNA"/>
</dbReference>
<dbReference type="InterPro" id="IPR002575">
    <property type="entry name" value="Aminoglycoside_PTrfase"/>
</dbReference>
<gene>
    <name evidence="2" type="ORF">QO033_04455</name>
</gene>
<accession>A0ABT7EX48</accession>
<evidence type="ECO:0000259" key="1">
    <source>
        <dbReference type="Pfam" id="PF01636"/>
    </source>
</evidence>
<dbReference type="RefSeq" id="WP_284479724.1">
    <property type="nucleotide sequence ID" value="NZ_JASNJD010000002.1"/>
</dbReference>
<dbReference type="Proteomes" id="UP001243757">
    <property type="component" value="Unassembled WGS sequence"/>
</dbReference>
<keyword evidence="2" id="KW-0808">Transferase</keyword>
<proteinExistence type="predicted"/>
<evidence type="ECO:0000313" key="3">
    <source>
        <dbReference type="Proteomes" id="UP001243757"/>
    </source>
</evidence>
<dbReference type="SUPFAM" id="SSF56112">
    <property type="entry name" value="Protein kinase-like (PK-like)"/>
    <property type="match status" value="1"/>
</dbReference>
<organism evidence="2 3">
    <name type="scientific">Pseudodonghicola flavimaris</name>
    <dbReference type="NCBI Taxonomy" id="3050036"/>
    <lineage>
        <taxon>Bacteria</taxon>
        <taxon>Pseudomonadati</taxon>
        <taxon>Pseudomonadota</taxon>
        <taxon>Alphaproteobacteria</taxon>
        <taxon>Rhodobacterales</taxon>
        <taxon>Paracoccaceae</taxon>
        <taxon>Pseudodonghicola</taxon>
    </lineage>
</organism>
<reference evidence="2 3" key="1">
    <citation type="submission" date="2023-05" db="EMBL/GenBank/DDBJ databases">
        <title>Pseudodonghicola sp. nov.</title>
        <authorList>
            <person name="Huang J."/>
        </authorList>
    </citation>
    <scope>NUCLEOTIDE SEQUENCE [LARGE SCALE GENOMIC DNA]</scope>
    <source>
        <strain evidence="2 3">IC7</strain>
    </source>
</reference>
<evidence type="ECO:0000313" key="2">
    <source>
        <dbReference type="EMBL" id="MDK3016914.1"/>
    </source>
</evidence>
<keyword evidence="3" id="KW-1185">Reference proteome</keyword>
<feature type="domain" description="Aminoglycoside phosphotransferase" evidence="1">
    <location>
        <begin position="47"/>
        <end position="258"/>
    </location>
</feature>